<dbReference type="PROSITE" id="PS50802">
    <property type="entry name" value="OTU"/>
    <property type="match status" value="1"/>
</dbReference>
<dbReference type="Gene3D" id="3.90.70.80">
    <property type="match status" value="1"/>
</dbReference>
<accession>A0A915EBM5</accession>
<dbReference type="CDD" id="cd22744">
    <property type="entry name" value="OTU"/>
    <property type="match status" value="1"/>
</dbReference>
<dbReference type="GO" id="GO:0016579">
    <property type="term" value="P:protein deubiquitination"/>
    <property type="evidence" value="ECO:0007669"/>
    <property type="project" value="TreeGrafter"/>
</dbReference>
<dbReference type="AlphaFoldDB" id="A0A915EBM5"/>
<dbReference type="InterPro" id="IPR003323">
    <property type="entry name" value="OTU_dom"/>
</dbReference>
<dbReference type="WBParaSite" id="jg4945">
    <property type="protein sequence ID" value="jg4945"/>
    <property type="gene ID" value="jg4945"/>
</dbReference>
<dbReference type="InterPro" id="IPR038765">
    <property type="entry name" value="Papain-like_cys_pep_sf"/>
</dbReference>
<dbReference type="PANTHER" id="PTHR12419">
    <property type="entry name" value="OTU DOMAIN CONTAINING PROTEIN"/>
    <property type="match status" value="1"/>
</dbReference>
<name>A0A915EBM5_9BILA</name>
<sequence>MAGTEQFLKYDGWNGEERVLIFSSNKCLDFLEQVPKWGCDGTFEVVPLLFDQLWILYVLRELLEKKRDVDTLSGAEKSVLPSKRQKIDEEDIVCSSHFSQKRGRNTVVMKTEPNSFIAIEKDGNCFYRSISLLMYDTQNSWVLVRSELMQFLLLNQNMPWARFFQDIEGDAVTVDEYVEHYKKPSVWGSSQQLLLAAELYSVNFVLYQPAITPRYVNFSMDLAEEEPKKITQSGGGTRLAYQCTDAPLNPMVETFMIRYQDKLKHFDVVETNFDDC</sequence>
<proteinExistence type="predicted"/>
<protein>
    <submittedName>
        <fullName evidence="3">OTU domain-containing protein</fullName>
    </submittedName>
</protein>
<feature type="domain" description="OTU" evidence="1">
    <location>
        <begin position="114"/>
        <end position="272"/>
    </location>
</feature>
<dbReference type="Proteomes" id="UP000887574">
    <property type="component" value="Unplaced"/>
</dbReference>
<reference evidence="3" key="1">
    <citation type="submission" date="2022-11" db="UniProtKB">
        <authorList>
            <consortium name="WormBaseParasite"/>
        </authorList>
    </citation>
    <scope>IDENTIFICATION</scope>
</reference>
<evidence type="ECO:0000313" key="2">
    <source>
        <dbReference type="Proteomes" id="UP000887574"/>
    </source>
</evidence>
<dbReference type="InterPro" id="IPR050704">
    <property type="entry name" value="Peptidase_C85-like"/>
</dbReference>
<organism evidence="2 3">
    <name type="scientific">Ditylenchus dipsaci</name>
    <dbReference type="NCBI Taxonomy" id="166011"/>
    <lineage>
        <taxon>Eukaryota</taxon>
        <taxon>Metazoa</taxon>
        <taxon>Ecdysozoa</taxon>
        <taxon>Nematoda</taxon>
        <taxon>Chromadorea</taxon>
        <taxon>Rhabditida</taxon>
        <taxon>Tylenchina</taxon>
        <taxon>Tylenchomorpha</taxon>
        <taxon>Sphaerularioidea</taxon>
        <taxon>Anguinidae</taxon>
        <taxon>Anguininae</taxon>
        <taxon>Ditylenchus</taxon>
    </lineage>
</organism>
<dbReference type="GO" id="GO:0004843">
    <property type="term" value="F:cysteine-type deubiquitinase activity"/>
    <property type="evidence" value="ECO:0007669"/>
    <property type="project" value="TreeGrafter"/>
</dbReference>
<keyword evidence="2" id="KW-1185">Reference proteome</keyword>
<dbReference type="SUPFAM" id="SSF54001">
    <property type="entry name" value="Cysteine proteinases"/>
    <property type="match status" value="1"/>
</dbReference>
<evidence type="ECO:0000259" key="1">
    <source>
        <dbReference type="PROSITE" id="PS50802"/>
    </source>
</evidence>
<dbReference type="Pfam" id="PF02338">
    <property type="entry name" value="OTU"/>
    <property type="match status" value="1"/>
</dbReference>
<evidence type="ECO:0000313" key="3">
    <source>
        <dbReference type="WBParaSite" id="jg4945"/>
    </source>
</evidence>